<name>A0A7I9VJ91_9BACT</name>
<dbReference type="AlphaFoldDB" id="A0A7I9VJ91"/>
<feature type="transmembrane region" description="Helical" evidence="2">
    <location>
        <begin position="77"/>
        <end position="98"/>
    </location>
</feature>
<dbReference type="Pfam" id="PF00487">
    <property type="entry name" value="FA_desaturase"/>
    <property type="match status" value="1"/>
</dbReference>
<keyword evidence="2" id="KW-0472">Membrane</keyword>
<comment type="caution">
    <text evidence="4">The sequence shown here is derived from an EMBL/GenBank/DDBJ whole genome shotgun (WGS) entry which is preliminary data.</text>
</comment>
<keyword evidence="5" id="KW-1185">Reference proteome</keyword>
<reference evidence="5" key="1">
    <citation type="journal article" date="2020" name="Appl. Environ. Microbiol.">
        <title>Diazotrophic Anaeromyxobacter Isolates from Soils.</title>
        <authorList>
            <person name="Masuda Y."/>
            <person name="Yamanaka H."/>
            <person name="Xu Z.X."/>
            <person name="Shiratori Y."/>
            <person name="Aono T."/>
            <person name="Amachi S."/>
            <person name="Senoo K."/>
            <person name="Itoh H."/>
        </authorList>
    </citation>
    <scope>NUCLEOTIDE SEQUENCE [LARGE SCALE GENOMIC DNA]</scope>
    <source>
        <strain evidence="5">R267</strain>
    </source>
</reference>
<dbReference type="InterPro" id="IPR005804">
    <property type="entry name" value="FA_desaturase_dom"/>
</dbReference>
<dbReference type="PIRSF" id="PIRSF015921">
    <property type="entry name" value="FA_sphinglp_des"/>
    <property type="match status" value="1"/>
</dbReference>
<feature type="domain" description="Fatty acid desaturase" evidence="3">
    <location>
        <begin position="79"/>
        <end position="347"/>
    </location>
</feature>
<evidence type="ECO:0000256" key="1">
    <source>
        <dbReference type="SAM" id="MobiDB-lite"/>
    </source>
</evidence>
<feature type="transmembrane region" description="Helical" evidence="2">
    <location>
        <begin position="174"/>
        <end position="190"/>
    </location>
</feature>
<dbReference type="CDD" id="cd03506">
    <property type="entry name" value="Delta6-FADS-like"/>
    <property type="match status" value="1"/>
</dbReference>
<dbReference type="GO" id="GO:0016020">
    <property type="term" value="C:membrane"/>
    <property type="evidence" value="ECO:0007669"/>
    <property type="project" value="TreeGrafter"/>
</dbReference>
<dbReference type="EMBL" id="BJTG01000003">
    <property type="protein sequence ID" value="GEJ56486.1"/>
    <property type="molecule type" value="Genomic_DNA"/>
</dbReference>
<dbReference type="PANTHER" id="PTHR19353:SF19">
    <property type="entry name" value="DELTA(5) FATTY ACID DESATURASE C-RELATED"/>
    <property type="match status" value="1"/>
</dbReference>
<feature type="transmembrane region" description="Helical" evidence="2">
    <location>
        <begin position="214"/>
        <end position="236"/>
    </location>
</feature>
<evidence type="ECO:0000313" key="5">
    <source>
        <dbReference type="Proteomes" id="UP000503640"/>
    </source>
</evidence>
<evidence type="ECO:0000313" key="4">
    <source>
        <dbReference type="EMBL" id="GEJ56486.1"/>
    </source>
</evidence>
<sequence length="381" mass="40846">MTHPAHPSTVSPTPPRVRFQPDPGFHADLKRRVEAHFAACGRAPTGGPAMVFKTAVILAWFGGSYAALLAWGGASPGLAAALTLSVALATAGIGFSVMHDGNHGAYARSSRVSRAFGFALDLVGASSYLWRFKHNVQHHTYANVDGMDADVDASPFLRLAPSQPLRRHHRAQHLYAWPMYGVLAVKWWFVDDLADLLRGRIGRLPFPRPRGGELLALVAGKAVFLGWAVVVPALVFRSAWVAAFFLLGASALGAVLATVFQLAHAVPEAAFHAVTAGERRLPTGWAEHQVRATVDFARGNRVLGWYVGGLNFQVEHHLFPQVCHLHYPALAPIVEAACADHGVPYRAHATLRAALAAHHRFLRALGRAAPAAAMKGVCAAG</sequence>
<dbReference type="Proteomes" id="UP000503640">
    <property type="component" value="Unassembled WGS sequence"/>
</dbReference>
<evidence type="ECO:0000259" key="3">
    <source>
        <dbReference type="Pfam" id="PF00487"/>
    </source>
</evidence>
<protein>
    <submittedName>
        <fullName evidence="4">Fatty acid desaturase</fullName>
    </submittedName>
</protein>
<dbReference type="GO" id="GO:0016717">
    <property type="term" value="F:oxidoreductase activity, acting on paired donors, with oxidation of a pair of donors resulting in the reduction of molecular oxygen to two molecules of water"/>
    <property type="evidence" value="ECO:0007669"/>
    <property type="project" value="TreeGrafter"/>
</dbReference>
<feature type="region of interest" description="Disordered" evidence="1">
    <location>
        <begin position="1"/>
        <end position="23"/>
    </location>
</feature>
<evidence type="ECO:0000256" key="2">
    <source>
        <dbReference type="SAM" id="Phobius"/>
    </source>
</evidence>
<feature type="transmembrane region" description="Helical" evidence="2">
    <location>
        <begin position="51"/>
        <end position="71"/>
    </location>
</feature>
<proteinExistence type="predicted"/>
<dbReference type="GO" id="GO:0008610">
    <property type="term" value="P:lipid biosynthetic process"/>
    <property type="evidence" value="ECO:0007669"/>
    <property type="project" value="UniProtKB-ARBA"/>
</dbReference>
<dbReference type="PANTHER" id="PTHR19353">
    <property type="entry name" value="FATTY ACID DESATURASE 2"/>
    <property type="match status" value="1"/>
</dbReference>
<accession>A0A7I9VJ91</accession>
<keyword evidence="2" id="KW-0812">Transmembrane</keyword>
<feature type="transmembrane region" description="Helical" evidence="2">
    <location>
        <begin position="243"/>
        <end position="263"/>
    </location>
</feature>
<gene>
    <name evidence="4" type="ORF">AMYX_12270</name>
</gene>
<dbReference type="InterPro" id="IPR012171">
    <property type="entry name" value="Fatty_acid_desaturase"/>
</dbReference>
<keyword evidence="2" id="KW-1133">Transmembrane helix</keyword>
<organism evidence="4 5">
    <name type="scientific">Anaeromyxobacter diazotrophicus</name>
    <dbReference type="NCBI Taxonomy" id="2590199"/>
    <lineage>
        <taxon>Bacteria</taxon>
        <taxon>Pseudomonadati</taxon>
        <taxon>Myxococcota</taxon>
        <taxon>Myxococcia</taxon>
        <taxon>Myxococcales</taxon>
        <taxon>Cystobacterineae</taxon>
        <taxon>Anaeromyxobacteraceae</taxon>
        <taxon>Anaeromyxobacter</taxon>
    </lineage>
</organism>